<organism evidence="9 10">
    <name type="scientific">Blautia difficilis</name>
    <dbReference type="NCBI Taxonomy" id="2763027"/>
    <lineage>
        <taxon>Bacteria</taxon>
        <taxon>Bacillati</taxon>
        <taxon>Bacillota</taxon>
        <taxon>Clostridia</taxon>
        <taxon>Lachnospirales</taxon>
        <taxon>Lachnospiraceae</taxon>
        <taxon>Blautia</taxon>
    </lineage>
</organism>
<keyword evidence="3 7" id="KW-1003">Cell membrane</keyword>
<proteinExistence type="inferred from homology"/>
<comment type="similarity">
    <text evidence="2 7">Belongs to the membrane-bound acyltransferase family.</text>
</comment>
<dbReference type="EMBL" id="JACOQG010000019">
    <property type="protein sequence ID" value="MBC5780249.1"/>
    <property type="molecule type" value="Genomic_DNA"/>
</dbReference>
<feature type="transmembrane region" description="Helical" evidence="8">
    <location>
        <begin position="6"/>
        <end position="23"/>
    </location>
</feature>
<keyword evidence="4 8" id="KW-0812">Transmembrane</keyword>
<reference evidence="9 10" key="1">
    <citation type="submission" date="2020-08" db="EMBL/GenBank/DDBJ databases">
        <title>Genome public.</title>
        <authorList>
            <person name="Liu C."/>
            <person name="Sun Q."/>
        </authorList>
    </citation>
    <scope>NUCLEOTIDE SEQUENCE [LARGE SCALE GENOMIC DNA]</scope>
    <source>
        <strain evidence="9 10">M29</strain>
    </source>
</reference>
<dbReference type="PIRSF" id="PIRSF500217">
    <property type="entry name" value="AlgI"/>
    <property type="match status" value="1"/>
</dbReference>
<keyword evidence="7" id="KW-0808">Transferase</keyword>
<dbReference type="InterPro" id="IPR028362">
    <property type="entry name" value="AlgI"/>
</dbReference>
<evidence type="ECO:0000256" key="6">
    <source>
        <dbReference type="ARBA" id="ARBA00023136"/>
    </source>
</evidence>
<evidence type="ECO:0000313" key="10">
    <source>
        <dbReference type="Proteomes" id="UP000649826"/>
    </source>
</evidence>
<dbReference type="Proteomes" id="UP000649826">
    <property type="component" value="Unassembled WGS sequence"/>
</dbReference>
<feature type="transmembrane region" description="Helical" evidence="8">
    <location>
        <begin position="77"/>
        <end position="96"/>
    </location>
</feature>
<evidence type="ECO:0000256" key="5">
    <source>
        <dbReference type="ARBA" id="ARBA00022989"/>
    </source>
</evidence>
<dbReference type="InterPro" id="IPR051085">
    <property type="entry name" value="MB_O-acyltransferase"/>
</dbReference>
<accession>A0ABR7IJS7</accession>
<feature type="transmembrane region" description="Helical" evidence="8">
    <location>
        <begin position="376"/>
        <end position="393"/>
    </location>
</feature>
<feature type="transmembrane region" description="Helical" evidence="8">
    <location>
        <begin position="432"/>
        <end position="451"/>
    </location>
</feature>
<dbReference type="InterPro" id="IPR004299">
    <property type="entry name" value="MBOAT_fam"/>
</dbReference>
<comment type="caution">
    <text evidence="9">The sequence shown here is derived from an EMBL/GenBank/DDBJ whole genome shotgun (WGS) entry which is preliminary data.</text>
</comment>
<protein>
    <submittedName>
        <fullName evidence="9">MBOAT family protein</fullName>
    </submittedName>
</protein>
<feature type="transmembrane region" description="Helical" evidence="8">
    <location>
        <begin position="399"/>
        <end position="420"/>
    </location>
</feature>
<keyword evidence="7" id="KW-0012">Acyltransferase</keyword>
<dbReference type="PANTHER" id="PTHR13285">
    <property type="entry name" value="ACYLTRANSFERASE"/>
    <property type="match status" value="1"/>
</dbReference>
<dbReference type="InterPro" id="IPR024194">
    <property type="entry name" value="Ac/AlaTfrase_AlgI/DltB"/>
</dbReference>
<dbReference type="PIRSF" id="PIRSF016636">
    <property type="entry name" value="AlgI_DltB"/>
    <property type="match status" value="1"/>
</dbReference>
<evidence type="ECO:0000256" key="2">
    <source>
        <dbReference type="ARBA" id="ARBA00010323"/>
    </source>
</evidence>
<dbReference type="Pfam" id="PF03062">
    <property type="entry name" value="MBOAT"/>
    <property type="match status" value="1"/>
</dbReference>
<dbReference type="RefSeq" id="WP_186995191.1">
    <property type="nucleotide sequence ID" value="NZ_JACOQG010000019.1"/>
</dbReference>
<sequence>MVFNSIFFIFCFLPVFMLIYYLVPGKLRNLLLFLGSLIFYAWGEPVYVILMLFSSVFNYYMGTELERLYYDDKKQKLNLVFAIIINLGILVFFKYYGFLLDTFGGITGIHISHPELSLPIGLSFYTFRNLSYLFDIYISKITAQQNFLTFATYSTMFPYTAAGPIIRYADIQEQLERRSVNISRFGAGTELFIKGLAKKVLLADNLSALYAGICSNTQMSVLTAWIGILAFTMQIYFDFSGYSDMAIGLGKMLGFDFNKNFDYPYISTSVSEFWRRWHISLGSWFRDYIYIPLGGNRVSVIKHIRNILVVWALTGLWHGASWNFVLWGLYYGLLLLLEKFVLNNLLDRLPSWLRTAYTMVAVMIGWVFFSQTNFSALGHYLGALFGIGASCFADTTALYYLKTGLILFIISILACRPGLYRRFRRLIQQKPAAALLINLILLALSVAYMVYNSYTPFLYAKF</sequence>
<evidence type="ECO:0000256" key="3">
    <source>
        <dbReference type="ARBA" id="ARBA00022475"/>
    </source>
</evidence>
<evidence type="ECO:0000256" key="8">
    <source>
        <dbReference type="SAM" id="Phobius"/>
    </source>
</evidence>
<gene>
    <name evidence="9" type="ORF">H8Z82_11430</name>
</gene>
<evidence type="ECO:0000313" key="9">
    <source>
        <dbReference type="EMBL" id="MBC5780249.1"/>
    </source>
</evidence>
<keyword evidence="6 7" id="KW-0472">Membrane</keyword>
<evidence type="ECO:0000256" key="4">
    <source>
        <dbReference type="ARBA" id="ARBA00022692"/>
    </source>
</evidence>
<feature type="transmembrane region" description="Helical" evidence="8">
    <location>
        <begin position="30"/>
        <end position="57"/>
    </location>
</feature>
<name>A0ABR7IJS7_9FIRM</name>
<feature type="transmembrane region" description="Helical" evidence="8">
    <location>
        <begin position="351"/>
        <end position="369"/>
    </location>
</feature>
<dbReference type="PANTHER" id="PTHR13285:SF18">
    <property type="entry name" value="PROTEIN-CYSTEINE N-PALMITOYLTRANSFERASE RASP"/>
    <property type="match status" value="1"/>
</dbReference>
<keyword evidence="5 8" id="KW-1133">Transmembrane helix</keyword>
<evidence type="ECO:0000256" key="7">
    <source>
        <dbReference type="PIRNR" id="PIRNR016636"/>
    </source>
</evidence>
<feature type="transmembrane region" description="Helical" evidence="8">
    <location>
        <begin position="307"/>
        <end position="331"/>
    </location>
</feature>
<evidence type="ECO:0000256" key="1">
    <source>
        <dbReference type="ARBA" id="ARBA00004651"/>
    </source>
</evidence>
<keyword evidence="10" id="KW-1185">Reference proteome</keyword>
<comment type="subcellular location">
    <subcellularLocation>
        <location evidence="1">Cell membrane</location>
        <topology evidence="1">Multi-pass membrane protein</topology>
    </subcellularLocation>
</comment>